<dbReference type="Pfam" id="PF24986">
    <property type="entry name" value="PRC_RimM"/>
    <property type="match status" value="1"/>
</dbReference>
<dbReference type="RefSeq" id="WP_058236713.1">
    <property type="nucleotide sequence ID" value="NZ_LT629792.1"/>
</dbReference>
<evidence type="ECO:0000259" key="6">
    <source>
        <dbReference type="Pfam" id="PF01782"/>
    </source>
</evidence>
<evidence type="ECO:0000313" key="8">
    <source>
        <dbReference type="EMBL" id="SDT94600.1"/>
    </source>
</evidence>
<proteinExistence type="inferred from homology"/>
<dbReference type="InterPro" id="IPR011961">
    <property type="entry name" value="RimM"/>
</dbReference>
<comment type="function">
    <text evidence="5">An accessory protein needed during the final step in the assembly of 30S ribosomal subunit, possibly for assembly of the head region. Essential for efficient processing of 16S rRNA. May be needed both before and after RbfA during the maturation of 16S rRNA. It has affinity for free ribosomal 30S subunits but not for 70S ribosomes.</text>
</comment>
<dbReference type="EMBL" id="LT629792">
    <property type="protein sequence ID" value="SDT94600.1"/>
    <property type="molecule type" value="Genomic_DNA"/>
</dbReference>
<evidence type="ECO:0000256" key="2">
    <source>
        <dbReference type="ARBA" id="ARBA00022517"/>
    </source>
</evidence>
<comment type="subcellular location">
    <subcellularLocation>
        <location evidence="5">Cytoplasm</location>
    </subcellularLocation>
</comment>
<sequence length="169" mass="18288">MQLRAAVVGTAHGLKGEVYVTVTTDRPQALAPGTTVHTSHSEYSTLTMRSLRAHKDRVLAGFEEISTREQAEDLRGTELMVDALDEDDAWYPHQLTGLEAVTLLGEHLGTVTGMQPGAAQDLIIVDADGREVLVPFVSALVPEVNVDEGTMTIDPIPGLFDDNYDMDGE</sequence>
<keyword evidence="3 5" id="KW-0698">rRNA processing</keyword>
<evidence type="ECO:0000256" key="5">
    <source>
        <dbReference type="HAMAP-Rule" id="MF_00014"/>
    </source>
</evidence>
<comment type="subunit">
    <text evidence="5">Binds ribosomal protein uS19.</text>
</comment>
<organism evidence="8 9">
    <name type="scientific">Schaalia radingae</name>
    <dbReference type="NCBI Taxonomy" id="131110"/>
    <lineage>
        <taxon>Bacteria</taxon>
        <taxon>Bacillati</taxon>
        <taxon>Actinomycetota</taxon>
        <taxon>Actinomycetes</taxon>
        <taxon>Actinomycetales</taxon>
        <taxon>Actinomycetaceae</taxon>
        <taxon>Schaalia</taxon>
    </lineage>
</organism>
<evidence type="ECO:0000313" key="9">
    <source>
        <dbReference type="Proteomes" id="UP000198976"/>
    </source>
</evidence>
<dbReference type="Proteomes" id="UP000198976">
    <property type="component" value="Chromosome I"/>
</dbReference>
<evidence type="ECO:0000256" key="3">
    <source>
        <dbReference type="ARBA" id="ARBA00022552"/>
    </source>
</evidence>
<dbReference type="InterPro" id="IPR002676">
    <property type="entry name" value="RimM_N"/>
</dbReference>
<gene>
    <name evidence="5" type="primary">rimM</name>
    <name evidence="8" type="ORF">SAMN04489714_1125</name>
</gene>
<dbReference type="SUPFAM" id="SSF50346">
    <property type="entry name" value="PRC-barrel domain"/>
    <property type="match status" value="1"/>
</dbReference>
<keyword evidence="1 5" id="KW-0963">Cytoplasm</keyword>
<evidence type="ECO:0000256" key="4">
    <source>
        <dbReference type="ARBA" id="ARBA00023186"/>
    </source>
</evidence>
<evidence type="ECO:0000256" key="1">
    <source>
        <dbReference type="ARBA" id="ARBA00022490"/>
    </source>
</evidence>
<dbReference type="Gene3D" id="2.30.30.240">
    <property type="entry name" value="PRC-barrel domain"/>
    <property type="match status" value="1"/>
</dbReference>
<keyword evidence="9" id="KW-1185">Reference proteome</keyword>
<dbReference type="InterPro" id="IPR036976">
    <property type="entry name" value="RimM_N_sf"/>
</dbReference>
<accession>A0ABY0V7H9</accession>
<evidence type="ECO:0000259" key="7">
    <source>
        <dbReference type="Pfam" id="PF24986"/>
    </source>
</evidence>
<dbReference type="InterPro" id="IPR056792">
    <property type="entry name" value="PRC_RimM"/>
</dbReference>
<feature type="domain" description="RimM N-terminal" evidence="6">
    <location>
        <begin position="6"/>
        <end position="82"/>
    </location>
</feature>
<dbReference type="HAMAP" id="MF_00014">
    <property type="entry name" value="Ribosome_mat_RimM"/>
    <property type="match status" value="1"/>
</dbReference>
<name>A0ABY0V7H9_9ACTO</name>
<reference evidence="8 9" key="1">
    <citation type="submission" date="2016-10" db="EMBL/GenBank/DDBJ databases">
        <authorList>
            <person name="Varghese N."/>
            <person name="Submissions S."/>
        </authorList>
    </citation>
    <scope>NUCLEOTIDE SEQUENCE [LARGE SCALE GENOMIC DNA]</scope>
    <source>
        <strain evidence="8 9">DSM 9169</strain>
    </source>
</reference>
<comment type="similarity">
    <text evidence="5">Belongs to the RimM family.</text>
</comment>
<protein>
    <recommendedName>
        <fullName evidence="5">Ribosome maturation factor RimM</fullName>
    </recommendedName>
</protein>
<keyword evidence="4 5" id="KW-0143">Chaperone</keyword>
<comment type="domain">
    <text evidence="5">The PRC barrel domain binds ribosomal protein uS19.</text>
</comment>
<dbReference type="InterPro" id="IPR011033">
    <property type="entry name" value="PRC_barrel-like_sf"/>
</dbReference>
<dbReference type="PANTHER" id="PTHR33692:SF1">
    <property type="entry name" value="RIBOSOME MATURATION FACTOR RIMM"/>
    <property type="match status" value="1"/>
</dbReference>
<feature type="domain" description="Ribosome maturation factor RimM PRC barrel" evidence="7">
    <location>
        <begin position="93"/>
        <end position="158"/>
    </location>
</feature>
<dbReference type="Pfam" id="PF01782">
    <property type="entry name" value="RimM"/>
    <property type="match status" value="1"/>
</dbReference>
<dbReference type="Gene3D" id="2.40.30.60">
    <property type="entry name" value="RimM"/>
    <property type="match status" value="1"/>
</dbReference>
<dbReference type="PANTHER" id="PTHR33692">
    <property type="entry name" value="RIBOSOME MATURATION FACTOR RIMM"/>
    <property type="match status" value="1"/>
</dbReference>
<keyword evidence="2 5" id="KW-0690">Ribosome biogenesis</keyword>
<dbReference type="InterPro" id="IPR009000">
    <property type="entry name" value="Transl_B-barrel_sf"/>
</dbReference>
<dbReference type="NCBIfam" id="TIGR02273">
    <property type="entry name" value="16S_RimM"/>
    <property type="match status" value="1"/>
</dbReference>
<dbReference type="SUPFAM" id="SSF50447">
    <property type="entry name" value="Translation proteins"/>
    <property type="match status" value="1"/>
</dbReference>